<keyword evidence="2" id="KW-1185">Reference proteome</keyword>
<proteinExistence type="predicted"/>
<gene>
    <name evidence="1" type="ORF">SDRG_10071</name>
</gene>
<accession>T0Q399</accession>
<organism evidence="1 2">
    <name type="scientific">Saprolegnia diclina (strain VS20)</name>
    <dbReference type="NCBI Taxonomy" id="1156394"/>
    <lineage>
        <taxon>Eukaryota</taxon>
        <taxon>Sar</taxon>
        <taxon>Stramenopiles</taxon>
        <taxon>Oomycota</taxon>
        <taxon>Saprolegniomycetes</taxon>
        <taxon>Saprolegniales</taxon>
        <taxon>Saprolegniaceae</taxon>
        <taxon>Saprolegnia</taxon>
    </lineage>
</organism>
<dbReference type="RefSeq" id="XP_008614265.1">
    <property type="nucleotide sequence ID" value="XM_008616043.1"/>
</dbReference>
<dbReference type="EMBL" id="JH767164">
    <property type="protein sequence ID" value="EQC32324.1"/>
    <property type="molecule type" value="Genomic_DNA"/>
</dbReference>
<name>T0Q399_SAPDV</name>
<dbReference type="OMA" id="DFAEMHK"/>
<reference evidence="1 2" key="1">
    <citation type="submission" date="2012-04" db="EMBL/GenBank/DDBJ databases">
        <title>The Genome Sequence of Saprolegnia declina VS20.</title>
        <authorList>
            <consortium name="The Broad Institute Genome Sequencing Platform"/>
            <person name="Russ C."/>
            <person name="Nusbaum C."/>
            <person name="Tyler B."/>
            <person name="van West P."/>
            <person name="Dieguez-Uribeondo J."/>
            <person name="de Bruijn I."/>
            <person name="Tripathy S."/>
            <person name="Jiang R."/>
            <person name="Young S.K."/>
            <person name="Zeng Q."/>
            <person name="Gargeya S."/>
            <person name="Fitzgerald M."/>
            <person name="Haas B."/>
            <person name="Abouelleil A."/>
            <person name="Alvarado L."/>
            <person name="Arachchi H.M."/>
            <person name="Berlin A."/>
            <person name="Chapman S.B."/>
            <person name="Goldberg J."/>
            <person name="Griggs A."/>
            <person name="Gujja S."/>
            <person name="Hansen M."/>
            <person name="Howarth C."/>
            <person name="Imamovic A."/>
            <person name="Larimer J."/>
            <person name="McCowen C."/>
            <person name="Montmayeur A."/>
            <person name="Murphy C."/>
            <person name="Neiman D."/>
            <person name="Pearson M."/>
            <person name="Priest M."/>
            <person name="Roberts A."/>
            <person name="Saif S."/>
            <person name="Shea T."/>
            <person name="Sisk P."/>
            <person name="Sykes S."/>
            <person name="Wortman J."/>
            <person name="Nusbaum C."/>
            <person name="Birren B."/>
        </authorList>
    </citation>
    <scope>NUCLEOTIDE SEQUENCE [LARGE SCALE GENOMIC DNA]</scope>
    <source>
        <strain evidence="1 2">VS20</strain>
    </source>
</reference>
<protein>
    <submittedName>
        <fullName evidence="1">Uncharacterized protein</fullName>
    </submittedName>
</protein>
<evidence type="ECO:0000313" key="2">
    <source>
        <dbReference type="Proteomes" id="UP000030762"/>
    </source>
</evidence>
<evidence type="ECO:0000313" key="1">
    <source>
        <dbReference type="EMBL" id="EQC32324.1"/>
    </source>
</evidence>
<dbReference type="GeneID" id="19950798"/>
<dbReference type="OrthoDB" id="68868at2759"/>
<dbReference type="InParanoid" id="T0Q399"/>
<dbReference type="VEuPathDB" id="FungiDB:SDRG_10071"/>
<dbReference type="AlphaFoldDB" id="T0Q399"/>
<sequence length="95" mass="11023">MGKTMDPAANVDPKTVLFALKFLNTAPKDKLLEAFEQLNDAMIDKFVDQRLFGGLKKLDDIVEKKIMRKKKYEEFRSTLIDFAEMHKPKETSNQE</sequence>
<dbReference type="Proteomes" id="UP000030762">
    <property type="component" value="Unassembled WGS sequence"/>
</dbReference>